<name>A0AAN7QCW2_9MYRT</name>
<dbReference type="GO" id="GO:0070628">
    <property type="term" value="F:proteasome binding"/>
    <property type="evidence" value="ECO:0007669"/>
    <property type="project" value="TreeGrafter"/>
</dbReference>
<dbReference type="Proteomes" id="UP001345219">
    <property type="component" value="Chromosome 11"/>
</dbReference>
<dbReference type="PRINTS" id="PR01839">
    <property type="entry name" value="RAD23PROTEIN"/>
</dbReference>
<dbReference type="InterPro" id="IPR036353">
    <property type="entry name" value="XPC-bd_sf"/>
</dbReference>
<dbReference type="InterPro" id="IPR015940">
    <property type="entry name" value="UBA"/>
</dbReference>
<dbReference type="InterPro" id="IPR004806">
    <property type="entry name" value="Rad23"/>
</dbReference>
<dbReference type="GO" id="GO:0043130">
    <property type="term" value="F:ubiquitin binding"/>
    <property type="evidence" value="ECO:0007669"/>
    <property type="project" value="UniProtKB-UniRule"/>
</dbReference>
<keyword evidence="4" id="KW-1185">Reference proteome</keyword>
<feature type="domain" description="UBA" evidence="2">
    <location>
        <begin position="75"/>
        <end position="117"/>
    </location>
</feature>
<protein>
    <recommendedName>
        <fullName evidence="1">Ubiquitin receptor RAD23</fullName>
    </recommendedName>
    <alternativeName>
        <fullName evidence="1">DNA repair protein RAD23</fullName>
    </alternativeName>
</protein>
<evidence type="ECO:0000313" key="3">
    <source>
        <dbReference type="EMBL" id="KAK4763862.1"/>
    </source>
</evidence>
<dbReference type="InterPro" id="IPR015360">
    <property type="entry name" value="XPC-bd"/>
</dbReference>
<dbReference type="PANTHER" id="PTHR10621:SF35">
    <property type="entry name" value="UBIQUITIN RECEPTOR RAD23C"/>
    <property type="match status" value="1"/>
</dbReference>
<keyword evidence="1" id="KW-0963">Cytoplasm</keyword>
<proteinExistence type="inferred from homology"/>
<dbReference type="Gene3D" id="1.10.10.540">
    <property type="entry name" value="XPC-binding domain"/>
    <property type="match status" value="1"/>
</dbReference>
<dbReference type="PROSITE" id="PS50030">
    <property type="entry name" value="UBA"/>
    <property type="match status" value="1"/>
</dbReference>
<evidence type="ECO:0000259" key="2">
    <source>
        <dbReference type="PROSITE" id="PS50030"/>
    </source>
</evidence>
<keyword evidence="1" id="KW-0539">Nucleus</keyword>
<keyword evidence="1" id="KW-0234">DNA repair</keyword>
<dbReference type="GO" id="GO:0005829">
    <property type="term" value="C:cytosol"/>
    <property type="evidence" value="ECO:0007669"/>
    <property type="project" value="TreeGrafter"/>
</dbReference>
<dbReference type="AlphaFoldDB" id="A0AAN7QCW2"/>
<dbReference type="EMBL" id="JAXIOK010000008">
    <property type="protein sequence ID" value="KAK4763862.1"/>
    <property type="molecule type" value="Genomic_DNA"/>
</dbReference>
<dbReference type="GO" id="GO:0031593">
    <property type="term" value="F:polyubiquitin modification-dependent protein binding"/>
    <property type="evidence" value="ECO:0007669"/>
    <property type="project" value="UniProtKB-UniRule"/>
</dbReference>
<dbReference type="PANTHER" id="PTHR10621">
    <property type="entry name" value="UV EXCISION REPAIR PROTEIN RAD23"/>
    <property type="match status" value="1"/>
</dbReference>
<dbReference type="Pfam" id="PF09280">
    <property type="entry name" value="XPC-binding"/>
    <property type="match status" value="1"/>
</dbReference>
<dbReference type="GO" id="GO:0043161">
    <property type="term" value="P:proteasome-mediated ubiquitin-dependent protein catabolic process"/>
    <property type="evidence" value="ECO:0007669"/>
    <property type="project" value="UniProtKB-UniRule"/>
</dbReference>
<gene>
    <name evidence="3" type="ORF">SAY87_013300</name>
</gene>
<reference evidence="3 4" key="1">
    <citation type="journal article" date="2023" name="Hortic Res">
        <title>Pangenome of water caltrop reveals structural variations and asymmetric subgenome divergence after allopolyploidization.</title>
        <authorList>
            <person name="Zhang X."/>
            <person name="Chen Y."/>
            <person name="Wang L."/>
            <person name="Yuan Y."/>
            <person name="Fang M."/>
            <person name="Shi L."/>
            <person name="Lu R."/>
            <person name="Comes H.P."/>
            <person name="Ma Y."/>
            <person name="Chen Y."/>
            <person name="Huang G."/>
            <person name="Zhou Y."/>
            <person name="Zheng Z."/>
            <person name="Qiu Y."/>
        </authorList>
    </citation>
    <scope>NUCLEOTIDE SEQUENCE [LARGE SCALE GENOMIC DNA]</scope>
    <source>
        <tissue evidence="3">Roots</tissue>
    </source>
</reference>
<sequence>MGTGADGAGNVVFLLNNQQPMLQELGKQNPPLMLLIQEHQADFVLLLNEPVEGGEGFVLLSISDPKESKETGHSSVPEEREAVEQFEAAGFDRPIVLEMFFAFDKNEELAANYFLDHMQELED</sequence>
<comment type="subcellular location">
    <subcellularLocation>
        <location evidence="1">Nucleus</location>
    </subcellularLocation>
    <subcellularLocation>
        <location evidence="1">Cytoplasm</location>
    </subcellularLocation>
</comment>
<comment type="similarity">
    <text evidence="1">Belongs to the RAD23 family.</text>
</comment>
<dbReference type="GO" id="GO:0005654">
    <property type="term" value="C:nucleoplasm"/>
    <property type="evidence" value="ECO:0007669"/>
    <property type="project" value="TreeGrafter"/>
</dbReference>
<dbReference type="InterPro" id="IPR009060">
    <property type="entry name" value="UBA-like_sf"/>
</dbReference>
<dbReference type="GO" id="GO:0003684">
    <property type="term" value="F:damaged DNA binding"/>
    <property type="evidence" value="ECO:0007669"/>
    <property type="project" value="UniProtKB-UniRule"/>
</dbReference>
<accession>A0AAN7QCW2</accession>
<dbReference type="FunFam" id="1.10.8.10:FF:000002">
    <property type="entry name" value="UV excision repair protein RAD23 homolog"/>
    <property type="match status" value="1"/>
</dbReference>
<dbReference type="SUPFAM" id="SSF101238">
    <property type="entry name" value="XPC-binding domain"/>
    <property type="match status" value="1"/>
</dbReference>
<dbReference type="Gene3D" id="1.10.8.10">
    <property type="entry name" value="DNA helicase RuvA subunit, C-terminal domain"/>
    <property type="match status" value="1"/>
</dbReference>
<dbReference type="SUPFAM" id="SSF46934">
    <property type="entry name" value="UBA-like"/>
    <property type="match status" value="1"/>
</dbReference>
<evidence type="ECO:0000313" key="4">
    <source>
        <dbReference type="Proteomes" id="UP001345219"/>
    </source>
</evidence>
<keyword evidence="1" id="KW-0227">DNA damage</keyword>
<evidence type="ECO:0000256" key="1">
    <source>
        <dbReference type="RuleBase" id="RU367049"/>
    </source>
</evidence>
<comment type="function">
    <text evidence="1">Multiubiquitin chain receptor involved in modulation of proteasomal degradation. Involved in nucleotide excision repair.</text>
</comment>
<comment type="caution">
    <text evidence="3">The sequence shown here is derived from an EMBL/GenBank/DDBJ whole genome shotgun (WGS) entry which is preliminary data.</text>
</comment>
<dbReference type="GO" id="GO:0006289">
    <property type="term" value="P:nucleotide-excision repair"/>
    <property type="evidence" value="ECO:0007669"/>
    <property type="project" value="UniProtKB-UniRule"/>
</dbReference>
<organism evidence="3 4">
    <name type="scientific">Trapa incisa</name>
    <dbReference type="NCBI Taxonomy" id="236973"/>
    <lineage>
        <taxon>Eukaryota</taxon>
        <taxon>Viridiplantae</taxon>
        <taxon>Streptophyta</taxon>
        <taxon>Embryophyta</taxon>
        <taxon>Tracheophyta</taxon>
        <taxon>Spermatophyta</taxon>
        <taxon>Magnoliopsida</taxon>
        <taxon>eudicotyledons</taxon>
        <taxon>Gunneridae</taxon>
        <taxon>Pentapetalae</taxon>
        <taxon>rosids</taxon>
        <taxon>malvids</taxon>
        <taxon>Myrtales</taxon>
        <taxon>Lythraceae</taxon>
        <taxon>Trapa</taxon>
    </lineage>
</organism>